<comment type="caution">
    <text evidence="2">The sequence shown here is derived from an EMBL/GenBank/DDBJ whole genome shotgun (WGS) entry which is preliminary data.</text>
</comment>
<accession>A0A699HYT8</accession>
<dbReference type="EMBL" id="BKCJ010218531">
    <property type="protein sequence ID" value="GEY87927.1"/>
    <property type="molecule type" value="Genomic_DNA"/>
</dbReference>
<reference evidence="2" key="1">
    <citation type="journal article" date="2019" name="Sci. Rep.">
        <title>Draft genome of Tanacetum cinerariifolium, the natural source of mosquito coil.</title>
        <authorList>
            <person name="Yamashiro T."/>
            <person name="Shiraishi A."/>
            <person name="Satake H."/>
            <person name="Nakayama K."/>
        </authorList>
    </citation>
    <scope>NUCLEOTIDE SEQUENCE</scope>
</reference>
<sequence>MILYLVPDDVPTVPVPAIHAPHWDDVIVISSDEKYSSDEEYSSDDEKYDIPEDDDVPAVPWDDVIVISSDEEPEMPAKKVSVKSKKRVFALVDESDSDVDCWSNAFLF</sequence>
<feature type="region of interest" description="Disordered" evidence="1">
    <location>
        <begin position="34"/>
        <end position="54"/>
    </location>
</feature>
<proteinExistence type="predicted"/>
<name>A0A699HYT8_TANCI</name>
<gene>
    <name evidence="2" type="ORF">Tci_459901</name>
</gene>
<evidence type="ECO:0000313" key="2">
    <source>
        <dbReference type="EMBL" id="GEY87927.1"/>
    </source>
</evidence>
<evidence type="ECO:0000256" key="1">
    <source>
        <dbReference type="SAM" id="MobiDB-lite"/>
    </source>
</evidence>
<organism evidence="2">
    <name type="scientific">Tanacetum cinerariifolium</name>
    <name type="common">Dalmatian daisy</name>
    <name type="synonym">Chrysanthemum cinerariifolium</name>
    <dbReference type="NCBI Taxonomy" id="118510"/>
    <lineage>
        <taxon>Eukaryota</taxon>
        <taxon>Viridiplantae</taxon>
        <taxon>Streptophyta</taxon>
        <taxon>Embryophyta</taxon>
        <taxon>Tracheophyta</taxon>
        <taxon>Spermatophyta</taxon>
        <taxon>Magnoliopsida</taxon>
        <taxon>eudicotyledons</taxon>
        <taxon>Gunneridae</taxon>
        <taxon>Pentapetalae</taxon>
        <taxon>asterids</taxon>
        <taxon>campanulids</taxon>
        <taxon>Asterales</taxon>
        <taxon>Asteraceae</taxon>
        <taxon>Asteroideae</taxon>
        <taxon>Anthemideae</taxon>
        <taxon>Anthemidinae</taxon>
        <taxon>Tanacetum</taxon>
    </lineage>
</organism>
<dbReference type="AlphaFoldDB" id="A0A699HYT8"/>
<protein>
    <submittedName>
        <fullName evidence="2">Uncharacterized protein</fullName>
    </submittedName>
</protein>